<gene>
    <name evidence="2" type="ORF">ACFPKY_00325</name>
</gene>
<comment type="caution">
    <text evidence="2">The sequence shown here is derived from an EMBL/GenBank/DDBJ whole genome shotgun (WGS) entry which is preliminary data.</text>
</comment>
<dbReference type="EMBL" id="JBHSMD010000001">
    <property type="protein sequence ID" value="MFC5491520.1"/>
    <property type="molecule type" value="Genomic_DNA"/>
</dbReference>
<reference evidence="3" key="1">
    <citation type="journal article" date="2019" name="Int. J. Syst. Evol. Microbiol.">
        <title>The Global Catalogue of Microorganisms (GCM) 10K type strain sequencing project: providing services to taxonomists for standard genome sequencing and annotation.</title>
        <authorList>
            <consortium name="The Broad Institute Genomics Platform"/>
            <consortium name="The Broad Institute Genome Sequencing Center for Infectious Disease"/>
            <person name="Wu L."/>
            <person name="Ma J."/>
        </authorList>
    </citation>
    <scope>NUCLEOTIDE SEQUENCE [LARGE SCALE GENOMIC DNA]</scope>
    <source>
        <strain evidence="3">KACC 13778</strain>
    </source>
</reference>
<dbReference type="Proteomes" id="UP001595956">
    <property type="component" value="Unassembled WGS sequence"/>
</dbReference>
<proteinExistence type="predicted"/>
<name>A0ABW0MU26_9ACTN</name>
<evidence type="ECO:0008006" key="4">
    <source>
        <dbReference type="Google" id="ProtNLM"/>
    </source>
</evidence>
<feature type="signal peptide" evidence="1">
    <location>
        <begin position="1"/>
        <end position="27"/>
    </location>
</feature>
<dbReference type="RefSeq" id="WP_345180681.1">
    <property type="nucleotide sequence ID" value="NZ_BAABFQ010000008.1"/>
</dbReference>
<evidence type="ECO:0000313" key="2">
    <source>
        <dbReference type="EMBL" id="MFC5491520.1"/>
    </source>
</evidence>
<keyword evidence="3" id="KW-1185">Reference proteome</keyword>
<sequence length="223" mass="22646">MTPTRVRSLAGLAAAALLLTGCGSVPAFNPGVAARVADTTITTNEVDDTAADYCSAVETQLEEGQAVANSVVDTQVAGSLALQEAGEQFAAAQGVEPDPSYQDAADSLEQSIAGLSPEQQDAVRRVNLARPYVAAVELAVGIEEVGDDDPEAAAAAGHEAFASWLDDQDVRIDPRYAVSIEDGTMAPADTTISFAVSDVAKAGQAAEADPAAGAALPVSQRCG</sequence>
<accession>A0ABW0MU26</accession>
<evidence type="ECO:0000256" key="1">
    <source>
        <dbReference type="SAM" id="SignalP"/>
    </source>
</evidence>
<organism evidence="2 3">
    <name type="scientific">Nocardioides caricicola</name>
    <dbReference type="NCBI Taxonomy" id="634770"/>
    <lineage>
        <taxon>Bacteria</taxon>
        <taxon>Bacillati</taxon>
        <taxon>Actinomycetota</taxon>
        <taxon>Actinomycetes</taxon>
        <taxon>Propionibacteriales</taxon>
        <taxon>Nocardioidaceae</taxon>
        <taxon>Nocardioides</taxon>
    </lineage>
</organism>
<dbReference type="PROSITE" id="PS51257">
    <property type="entry name" value="PROKAR_LIPOPROTEIN"/>
    <property type="match status" value="1"/>
</dbReference>
<evidence type="ECO:0000313" key="3">
    <source>
        <dbReference type="Proteomes" id="UP001595956"/>
    </source>
</evidence>
<protein>
    <recommendedName>
        <fullName evidence="4">Lipoprotein</fullName>
    </recommendedName>
</protein>
<keyword evidence="1" id="KW-0732">Signal</keyword>
<feature type="chain" id="PRO_5046399626" description="Lipoprotein" evidence="1">
    <location>
        <begin position="28"/>
        <end position="223"/>
    </location>
</feature>